<gene>
    <name evidence="6" type="ORF">H9779_03775</name>
</gene>
<organism evidence="6 7">
    <name type="scientific">Candidatus Alistipes avicola</name>
    <dbReference type="NCBI Taxonomy" id="2838432"/>
    <lineage>
        <taxon>Bacteria</taxon>
        <taxon>Pseudomonadati</taxon>
        <taxon>Bacteroidota</taxon>
        <taxon>Bacteroidia</taxon>
        <taxon>Bacteroidales</taxon>
        <taxon>Rikenellaceae</taxon>
        <taxon>Alistipes</taxon>
    </lineage>
</organism>
<evidence type="ECO:0000313" key="7">
    <source>
        <dbReference type="Proteomes" id="UP000824259"/>
    </source>
</evidence>
<accession>A0A9D2IE68</accession>
<dbReference type="PANTHER" id="PTHR10146">
    <property type="entry name" value="PROLINE SYNTHETASE CO-TRANSCRIBED BACTERIAL HOMOLOG PROTEIN"/>
    <property type="match status" value="1"/>
</dbReference>
<name>A0A9D2IE68_9BACT</name>
<evidence type="ECO:0000256" key="1">
    <source>
        <dbReference type="ARBA" id="ARBA00022898"/>
    </source>
</evidence>
<dbReference type="Gene3D" id="3.20.20.10">
    <property type="entry name" value="Alanine racemase"/>
    <property type="match status" value="1"/>
</dbReference>
<dbReference type="InterPro" id="IPR001608">
    <property type="entry name" value="Ala_racemase_N"/>
</dbReference>
<evidence type="ECO:0000256" key="4">
    <source>
        <dbReference type="RuleBase" id="RU004514"/>
    </source>
</evidence>
<protein>
    <recommendedName>
        <fullName evidence="2">Pyridoxal phosphate homeostasis protein</fullName>
        <shortName evidence="2">PLP homeostasis protein</shortName>
    </recommendedName>
</protein>
<dbReference type="GO" id="GO:0030170">
    <property type="term" value="F:pyridoxal phosphate binding"/>
    <property type="evidence" value="ECO:0007669"/>
    <property type="project" value="UniProtKB-UniRule"/>
</dbReference>
<comment type="caution">
    <text evidence="6">The sequence shown here is derived from an EMBL/GenBank/DDBJ whole genome shotgun (WGS) entry which is preliminary data.</text>
</comment>
<dbReference type="AlphaFoldDB" id="A0A9D2IE68"/>
<dbReference type="Proteomes" id="UP000824259">
    <property type="component" value="Unassembled WGS sequence"/>
</dbReference>
<evidence type="ECO:0000256" key="2">
    <source>
        <dbReference type="HAMAP-Rule" id="MF_02087"/>
    </source>
</evidence>
<comment type="function">
    <text evidence="2">Pyridoxal 5'-phosphate (PLP)-binding protein, which is involved in PLP homeostasis.</text>
</comment>
<dbReference type="EMBL" id="DWYR01000009">
    <property type="protein sequence ID" value="HJA98703.1"/>
    <property type="molecule type" value="Genomic_DNA"/>
</dbReference>
<comment type="similarity">
    <text evidence="2 4">Belongs to the pyridoxal phosphate-binding protein YggS/PROSC family.</text>
</comment>
<keyword evidence="1 2" id="KW-0663">Pyridoxal phosphate</keyword>
<dbReference type="NCBIfam" id="TIGR00044">
    <property type="entry name" value="YggS family pyridoxal phosphate-dependent enzyme"/>
    <property type="match status" value="1"/>
</dbReference>
<dbReference type="PANTHER" id="PTHR10146:SF14">
    <property type="entry name" value="PYRIDOXAL PHOSPHATE HOMEOSTASIS PROTEIN"/>
    <property type="match status" value="1"/>
</dbReference>
<reference evidence="6" key="1">
    <citation type="journal article" date="2021" name="PeerJ">
        <title>Extensive microbial diversity within the chicken gut microbiome revealed by metagenomics and culture.</title>
        <authorList>
            <person name="Gilroy R."/>
            <person name="Ravi A."/>
            <person name="Getino M."/>
            <person name="Pursley I."/>
            <person name="Horton D.L."/>
            <person name="Alikhan N.F."/>
            <person name="Baker D."/>
            <person name="Gharbi K."/>
            <person name="Hall N."/>
            <person name="Watson M."/>
            <person name="Adriaenssens E.M."/>
            <person name="Foster-Nyarko E."/>
            <person name="Jarju S."/>
            <person name="Secka A."/>
            <person name="Antonio M."/>
            <person name="Oren A."/>
            <person name="Chaudhuri R.R."/>
            <person name="La Ragione R."/>
            <person name="Hildebrand F."/>
            <person name="Pallen M.J."/>
        </authorList>
    </citation>
    <scope>NUCLEOTIDE SEQUENCE</scope>
    <source>
        <strain evidence="6">CHK169-11906</strain>
    </source>
</reference>
<evidence type="ECO:0000259" key="5">
    <source>
        <dbReference type="Pfam" id="PF01168"/>
    </source>
</evidence>
<dbReference type="SUPFAM" id="SSF51419">
    <property type="entry name" value="PLP-binding barrel"/>
    <property type="match status" value="1"/>
</dbReference>
<sequence>MSIASQLAQVKATLPAGVELIAVSKTHPSEVVMEAYEAGQRVFGENRPQEMAQKYEQLPKDIEWHLIGHLQTNKVKMVVPFVKMIHSVDSPRLVEAIQKGAEAVGRTIDILLEIHVADEESKTGWEWAELLEYVRSGAFARMPNLRVRGVMGVATNTEDEETVRGDFARLHQYKEELASSFGPEFDTLSMGMSHDYSLAIEYGATMVRIGSLIFGARDYSKK</sequence>
<feature type="modified residue" description="N6-(pyridoxal phosphate)lysine" evidence="2 3">
    <location>
        <position position="25"/>
    </location>
</feature>
<dbReference type="InterPro" id="IPR029066">
    <property type="entry name" value="PLP-binding_barrel"/>
</dbReference>
<dbReference type="InterPro" id="IPR011078">
    <property type="entry name" value="PyrdxlP_homeostasis"/>
</dbReference>
<dbReference type="PIRSF" id="PIRSF004848">
    <property type="entry name" value="YBL036c_PLPDEIII"/>
    <property type="match status" value="1"/>
</dbReference>
<reference evidence="6" key="2">
    <citation type="submission" date="2021-04" db="EMBL/GenBank/DDBJ databases">
        <authorList>
            <person name="Gilroy R."/>
        </authorList>
    </citation>
    <scope>NUCLEOTIDE SEQUENCE</scope>
    <source>
        <strain evidence="6">CHK169-11906</strain>
    </source>
</reference>
<dbReference type="Pfam" id="PF01168">
    <property type="entry name" value="Ala_racemase_N"/>
    <property type="match status" value="1"/>
</dbReference>
<dbReference type="HAMAP" id="MF_02087">
    <property type="entry name" value="PLP_homeostasis"/>
    <property type="match status" value="1"/>
</dbReference>
<dbReference type="FunFam" id="3.20.20.10:FF:000018">
    <property type="entry name" value="Pyridoxal phosphate homeostasis protein"/>
    <property type="match status" value="1"/>
</dbReference>
<feature type="domain" description="Alanine racemase N-terminal" evidence="5">
    <location>
        <begin position="3"/>
        <end position="217"/>
    </location>
</feature>
<proteinExistence type="inferred from homology"/>
<comment type="cofactor">
    <cofactor evidence="3">
        <name>pyridoxal 5'-phosphate</name>
        <dbReference type="ChEBI" id="CHEBI:597326"/>
    </cofactor>
</comment>
<dbReference type="CDD" id="cd00635">
    <property type="entry name" value="PLPDE_III_YBL036c_like"/>
    <property type="match status" value="1"/>
</dbReference>
<evidence type="ECO:0000256" key="3">
    <source>
        <dbReference type="PIRSR" id="PIRSR004848-1"/>
    </source>
</evidence>
<evidence type="ECO:0000313" key="6">
    <source>
        <dbReference type="EMBL" id="HJA98703.1"/>
    </source>
</evidence>